<reference evidence="2 3" key="1">
    <citation type="journal article" date="2019" name="Int. J. Syst. Evol. Microbiol.">
        <title>The Global Catalogue of Microorganisms (GCM) 10K type strain sequencing project: providing services to taxonomists for standard genome sequencing and annotation.</title>
        <authorList>
            <consortium name="The Broad Institute Genomics Platform"/>
            <consortium name="The Broad Institute Genome Sequencing Center for Infectious Disease"/>
            <person name="Wu L."/>
            <person name="Ma J."/>
        </authorList>
    </citation>
    <scope>NUCLEOTIDE SEQUENCE [LARGE SCALE GENOMIC DNA]</scope>
    <source>
        <strain evidence="2 3">JCM 14718</strain>
    </source>
</reference>
<dbReference type="EMBL" id="BAAANY010000015">
    <property type="protein sequence ID" value="GAA1687638.1"/>
    <property type="molecule type" value="Genomic_DNA"/>
</dbReference>
<feature type="chain" id="PRO_5045075432" evidence="1">
    <location>
        <begin position="25"/>
        <end position="216"/>
    </location>
</feature>
<evidence type="ECO:0000313" key="3">
    <source>
        <dbReference type="Proteomes" id="UP001500618"/>
    </source>
</evidence>
<keyword evidence="3" id="KW-1185">Reference proteome</keyword>
<organism evidence="2 3">
    <name type="scientific">Fodinicola feengrottensis</name>
    <dbReference type="NCBI Taxonomy" id="435914"/>
    <lineage>
        <taxon>Bacteria</taxon>
        <taxon>Bacillati</taxon>
        <taxon>Actinomycetota</taxon>
        <taxon>Actinomycetes</taxon>
        <taxon>Mycobacteriales</taxon>
        <taxon>Fodinicola</taxon>
    </lineage>
</organism>
<accession>A0ABN2HGN7</accession>
<proteinExistence type="predicted"/>
<keyword evidence="1" id="KW-0732">Signal</keyword>
<feature type="signal peptide" evidence="1">
    <location>
        <begin position="1"/>
        <end position="24"/>
    </location>
</feature>
<evidence type="ECO:0000256" key="1">
    <source>
        <dbReference type="SAM" id="SignalP"/>
    </source>
</evidence>
<name>A0ABN2HGN7_9ACTN</name>
<comment type="caution">
    <text evidence="2">The sequence shown here is derived from an EMBL/GenBank/DDBJ whole genome shotgun (WGS) entry which is preliminary data.</text>
</comment>
<sequence length="216" mass="23558">MQVRRPLRLVAVAVLAVLALSAAAGCQNRFGAAAFVGDDRFAAHDVDAMVSQVLNDPIYHGQLEGHKDIVQAQLMTALIQTDLFEKLAAQLHTGVGDKDLAAARTQPENVGQAQQYDLPLDVFVRYTLLYDAIGRKIDPQLYRDGVALQDTQSLQTLHQDLATRMASVLRANEVVVNPAYGAFDGVHLVVQAPDDAVPTMEPWIHPLTNLPSSQNR</sequence>
<dbReference type="PROSITE" id="PS51257">
    <property type="entry name" value="PROKAR_LIPOPROTEIN"/>
    <property type="match status" value="1"/>
</dbReference>
<dbReference type="Proteomes" id="UP001500618">
    <property type="component" value="Unassembled WGS sequence"/>
</dbReference>
<protein>
    <submittedName>
        <fullName evidence="2">Uncharacterized protein</fullName>
    </submittedName>
</protein>
<dbReference type="RefSeq" id="WP_344311902.1">
    <property type="nucleotide sequence ID" value="NZ_BAAANY010000015.1"/>
</dbReference>
<evidence type="ECO:0000313" key="2">
    <source>
        <dbReference type="EMBL" id="GAA1687638.1"/>
    </source>
</evidence>
<gene>
    <name evidence="2" type="ORF">GCM10009765_41420</name>
</gene>